<protein>
    <recommendedName>
        <fullName evidence="3">TEK-like protein</fullName>
    </recommendedName>
</protein>
<gene>
    <name evidence="1" type="ORF">AN481_11175</name>
</gene>
<evidence type="ECO:0000313" key="1">
    <source>
        <dbReference type="EMBL" id="OBQ25267.1"/>
    </source>
</evidence>
<dbReference type="Proteomes" id="UP000092382">
    <property type="component" value="Unassembled WGS sequence"/>
</dbReference>
<dbReference type="PATRIC" id="fig|1710894.3.peg.4336"/>
<sequence>MNTNCIQTSKASVIILLLTEVAVTSLFITGKPAHAQFISNNSQPRAYVAITHILSDGTINNFTSEIIFPQDSISTNGNLTIKIIYGSVDNNFNQVAIMKEHTNDETVNYTDKTIQAAIVNNIDTAINDHSLDDIGDIVKSLQSGGSSALD</sequence>
<proteinExistence type="predicted"/>
<dbReference type="AlphaFoldDB" id="A0A1B7VWG5"/>
<evidence type="ECO:0008006" key="3">
    <source>
        <dbReference type="Google" id="ProtNLM"/>
    </source>
</evidence>
<dbReference type="EMBL" id="LJOY01000033">
    <property type="protein sequence ID" value="OBQ25267.1"/>
    <property type="molecule type" value="Genomic_DNA"/>
</dbReference>
<organism evidence="1 2">
    <name type="scientific">Aphanizomenon flos-aquae LD13</name>
    <dbReference type="NCBI Taxonomy" id="1710894"/>
    <lineage>
        <taxon>Bacteria</taxon>
        <taxon>Bacillati</taxon>
        <taxon>Cyanobacteriota</taxon>
        <taxon>Cyanophyceae</taxon>
        <taxon>Nostocales</taxon>
        <taxon>Aphanizomenonaceae</taxon>
        <taxon>Aphanizomenon</taxon>
    </lineage>
</organism>
<accession>A0A1B7VWG5</accession>
<name>A0A1B7VWG5_APHFL</name>
<evidence type="ECO:0000313" key="2">
    <source>
        <dbReference type="Proteomes" id="UP000092382"/>
    </source>
</evidence>
<reference evidence="1 2" key="1">
    <citation type="submission" date="2015-09" db="EMBL/GenBank/DDBJ databases">
        <title>Whole genome shotgun sequence assembly of Aphanizomenon flos-aquae UKL13.</title>
        <authorList>
            <person name="Driscoll C."/>
        </authorList>
    </citation>
    <scope>NUCLEOTIDE SEQUENCE [LARGE SCALE GENOMIC DNA]</scope>
    <source>
        <strain evidence="1">MDT13</strain>
    </source>
</reference>
<comment type="caution">
    <text evidence="1">The sequence shown here is derived from an EMBL/GenBank/DDBJ whole genome shotgun (WGS) entry which is preliminary data.</text>
</comment>